<evidence type="ECO:0000313" key="1">
    <source>
        <dbReference type="EMBL" id="TWX58274.1"/>
    </source>
</evidence>
<name>A0A5C6QHR2_9GAMM</name>
<keyword evidence="3" id="KW-1185">Reference proteome</keyword>
<reference evidence="2 4" key="1">
    <citation type="submission" date="2019-07" db="EMBL/GenBank/DDBJ databases">
        <title>Genomes of sea-ice associated Colwellia species.</title>
        <authorList>
            <person name="Bowman J.P."/>
        </authorList>
    </citation>
    <scope>NUCLEOTIDE SEQUENCE [LARGE SCALE GENOMIC DNA]</scope>
    <source>
        <strain evidence="1 3">ACAM 607</strain>
        <strain evidence="2 4">IC036</strain>
    </source>
</reference>
<dbReference type="OrthoDB" id="9182237at2"/>
<dbReference type="EMBL" id="VOLR01000016">
    <property type="protein sequence ID" value="TWX58274.1"/>
    <property type="molecule type" value="Genomic_DNA"/>
</dbReference>
<organism evidence="2 4">
    <name type="scientific">Colwellia hornerae</name>
    <dbReference type="NCBI Taxonomy" id="89402"/>
    <lineage>
        <taxon>Bacteria</taxon>
        <taxon>Pseudomonadati</taxon>
        <taxon>Pseudomonadota</taxon>
        <taxon>Gammaproteobacteria</taxon>
        <taxon>Alteromonadales</taxon>
        <taxon>Colwelliaceae</taxon>
        <taxon>Colwellia</taxon>
    </lineage>
</organism>
<proteinExistence type="predicted"/>
<dbReference type="Proteomes" id="UP000321917">
    <property type="component" value="Unassembled WGS sequence"/>
</dbReference>
<dbReference type="EMBL" id="VOLQ01000010">
    <property type="protein sequence ID" value="TWX68381.1"/>
    <property type="molecule type" value="Genomic_DNA"/>
</dbReference>
<dbReference type="Pfam" id="PF09838">
    <property type="entry name" value="DUF2065"/>
    <property type="match status" value="1"/>
</dbReference>
<comment type="caution">
    <text evidence="2">The sequence shown here is derived from an EMBL/GenBank/DDBJ whole genome shotgun (WGS) entry which is preliminary data.</text>
</comment>
<evidence type="ECO:0000313" key="3">
    <source>
        <dbReference type="Proteomes" id="UP000321525"/>
    </source>
</evidence>
<evidence type="ECO:0000313" key="4">
    <source>
        <dbReference type="Proteomes" id="UP000321917"/>
    </source>
</evidence>
<dbReference type="AlphaFoldDB" id="A0A5C6QHR2"/>
<protein>
    <submittedName>
        <fullName evidence="2">DUF2065 domain-containing protein</fullName>
    </submittedName>
</protein>
<dbReference type="RefSeq" id="WP_146799791.1">
    <property type="nucleotide sequence ID" value="NZ_VOLP01000015.1"/>
</dbReference>
<evidence type="ECO:0000313" key="2">
    <source>
        <dbReference type="EMBL" id="TWX68381.1"/>
    </source>
</evidence>
<gene>
    <name evidence="1" type="ORF">ESZ26_12295</name>
    <name evidence="2" type="ORF">ESZ27_07160</name>
</gene>
<accession>A0A5C6QHR2</accession>
<dbReference type="Proteomes" id="UP000321525">
    <property type="component" value="Unassembled WGS sequence"/>
</dbReference>
<sequence>MIETLITAFALVLITDGLIPALFPNKWRDTMETLAQQFFDKKAMTCHGFFVSAS</sequence>
<dbReference type="InterPro" id="IPR019201">
    <property type="entry name" value="DUF2065"/>
</dbReference>